<dbReference type="PANTHER" id="PTHR47326:SF1">
    <property type="entry name" value="HTH PSQ-TYPE DOMAIN-CONTAINING PROTEIN"/>
    <property type="match status" value="1"/>
</dbReference>
<proteinExistence type="predicted"/>
<dbReference type="Proteomes" id="UP000499080">
    <property type="component" value="Unassembled WGS sequence"/>
</dbReference>
<evidence type="ECO:0000313" key="1">
    <source>
        <dbReference type="EMBL" id="GBM17472.1"/>
    </source>
</evidence>
<gene>
    <name evidence="1" type="ORF">AVEN_193766_1</name>
</gene>
<evidence type="ECO:0000313" key="2">
    <source>
        <dbReference type="Proteomes" id="UP000499080"/>
    </source>
</evidence>
<dbReference type="OrthoDB" id="6436543at2759"/>
<dbReference type="InterPro" id="IPR036397">
    <property type="entry name" value="RNaseH_sf"/>
</dbReference>
<sequence length="141" mass="16299">MQNKERWNIFWTDEAYFHVHGHGNTRNCRIWAMENLSGHQPVPLHSEKVTVWCGFTASFIVGPSFFEEIGPVIFALNGVRYESLLSSYVIPALQQRACVRSTIFMQDGAPPHISNPVKRHLSMHFGNYRIISRHFLTNWSP</sequence>
<dbReference type="AlphaFoldDB" id="A0A4Y2DL02"/>
<organism evidence="1 2">
    <name type="scientific">Araneus ventricosus</name>
    <name type="common">Orbweaver spider</name>
    <name type="synonym">Epeira ventricosa</name>
    <dbReference type="NCBI Taxonomy" id="182803"/>
    <lineage>
        <taxon>Eukaryota</taxon>
        <taxon>Metazoa</taxon>
        <taxon>Ecdysozoa</taxon>
        <taxon>Arthropoda</taxon>
        <taxon>Chelicerata</taxon>
        <taxon>Arachnida</taxon>
        <taxon>Araneae</taxon>
        <taxon>Araneomorphae</taxon>
        <taxon>Entelegynae</taxon>
        <taxon>Araneoidea</taxon>
        <taxon>Araneidae</taxon>
        <taxon>Araneus</taxon>
    </lineage>
</organism>
<dbReference type="Gene3D" id="3.30.420.10">
    <property type="entry name" value="Ribonuclease H-like superfamily/Ribonuclease H"/>
    <property type="match status" value="1"/>
</dbReference>
<name>A0A4Y2DL02_ARAVE</name>
<comment type="caution">
    <text evidence="1">The sequence shown here is derived from an EMBL/GenBank/DDBJ whole genome shotgun (WGS) entry which is preliminary data.</text>
</comment>
<evidence type="ECO:0008006" key="3">
    <source>
        <dbReference type="Google" id="ProtNLM"/>
    </source>
</evidence>
<accession>A0A4Y2DL02</accession>
<protein>
    <recommendedName>
        <fullName evidence="3">Tc1-like transposase DDE domain-containing protein</fullName>
    </recommendedName>
</protein>
<dbReference type="PANTHER" id="PTHR47326">
    <property type="entry name" value="TRANSPOSABLE ELEMENT TC3 TRANSPOSASE-LIKE PROTEIN"/>
    <property type="match status" value="1"/>
</dbReference>
<reference evidence="1 2" key="1">
    <citation type="journal article" date="2019" name="Sci. Rep.">
        <title>Orb-weaving spider Araneus ventricosus genome elucidates the spidroin gene catalogue.</title>
        <authorList>
            <person name="Kono N."/>
            <person name="Nakamura H."/>
            <person name="Ohtoshi R."/>
            <person name="Moran D.A.P."/>
            <person name="Shinohara A."/>
            <person name="Yoshida Y."/>
            <person name="Fujiwara M."/>
            <person name="Mori M."/>
            <person name="Tomita M."/>
            <person name="Arakawa K."/>
        </authorList>
    </citation>
    <scope>NUCLEOTIDE SEQUENCE [LARGE SCALE GENOMIC DNA]</scope>
</reference>
<dbReference type="GO" id="GO:0003676">
    <property type="term" value="F:nucleic acid binding"/>
    <property type="evidence" value="ECO:0007669"/>
    <property type="project" value="InterPro"/>
</dbReference>
<keyword evidence="2" id="KW-1185">Reference proteome</keyword>
<dbReference type="EMBL" id="BGPR01000389">
    <property type="protein sequence ID" value="GBM17472.1"/>
    <property type="molecule type" value="Genomic_DNA"/>
</dbReference>